<dbReference type="GO" id="GO:0045259">
    <property type="term" value="C:proton-transporting ATP synthase complex"/>
    <property type="evidence" value="ECO:0007669"/>
    <property type="project" value="UniProtKB-KW"/>
</dbReference>
<dbReference type="InterPro" id="IPR002146">
    <property type="entry name" value="ATP_synth_b/b'su_bac/chlpt"/>
</dbReference>
<comment type="function">
    <text evidence="10 11">F(1)F(0) ATP synthase produces ATP from ADP in the presence of a proton or sodium gradient. F-type ATPases consist of two structural domains, F(1) containing the extramembraneous catalytic core and F(0) containing the membrane proton channel, linked together by a central stalk and a peripheral stalk. During catalysis, ATP synthesis in the catalytic domain of F(1) is coupled via a rotary mechanism of the central stalk subunits to proton translocation.</text>
</comment>
<evidence type="ECO:0000256" key="3">
    <source>
        <dbReference type="ARBA" id="ARBA00022448"/>
    </source>
</evidence>
<dbReference type="GO" id="GO:0046933">
    <property type="term" value="F:proton-transporting ATP synthase activity, rotational mechanism"/>
    <property type="evidence" value="ECO:0007669"/>
    <property type="project" value="UniProtKB-UniRule"/>
</dbReference>
<dbReference type="HAMAP" id="MF_01399">
    <property type="entry name" value="ATP_synth_bprime"/>
    <property type="match status" value="1"/>
</dbReference>
<dbReference type="PANTHER" id="PTHR33445">
    <property type="entry name" value="ATP SYNTHASE SUBUNIT B', CHLOROPLASTIC"/>
    <property type="match status" value="1"/>
</dbReference>
<keyword evidence="4 11" id="KW-0138">CF(0)</keyword>
<dbReference type="NCBIfam" id="NF005607">
    <property type="entry name" value="PRK07353.1"/>
    <property type="match status" value="1"/>
</dbReference>
<evidence type="ECO:0000256" key="10">
    <source>
        <dbReference type="ARBA" id="ARBA00025198"/>
    </source>
</evidence>
<keyword evidence="13" id="KW-0175">Coiled coil</keyword>
<evidence type="ECO:0000256" key="11">
    <source>
        <dbReference type="HAMAP-Rule" id="MF_01399"/>
    </source>
</evidence>
<proteinExistence type="inferred from homology"/>
<evidence type="ECO:0000313" key="14">
    <source>
        <dbReference type="EMBL" id="ASQ39869.1"/>
    </source>
</evidence>
<accession>A0A3G1IVA6</accession>
<geneLocation type="plastid" evidence="14"/>
<comment type="similarity">
    <text evidence="2 11 12">Belongs to the ATPase B chain family.</text>
</comment>
<evidence type="ECO:0000256" key="13">
    <source>
        <dbReference type="SAM" id="Coils"/>
    </source>
</evidence>
<evidence type="ECO:0000256" key="1">
    <source>
        <dbReference type="ARBA" id="ARBA00004167"/>
    </source>
</evidence>
<keyword evidence="7 11" id="KW-1133">Transmembrane helix</keyword>
<dbReference type="Pfam" id="PF00430">
    <property type="entry name" value="ATP-synt_B"/>
    <property type="match status" value="1"/>
</dbReference>
<evidence type="ECO:0000256" key="4">
    <source>
        <dbReference type="ARBA" id="ARBA00022547"/>
    </source>
</evidence>
<keyword evidence="11" id="KW-0066">ATP synthesis</keyword>
<dbReference type="InterPro" id="IPR034679">
    <property type="entry name" value="ATP_synth_b"/>
</dbReference>
<keyword evidence="9 11" id="KW-0472">Membrane</keyword>
<evidence type="ECO:0000256" key="2">
    <source>
        <dbReference type="ARBA" id="ARBA00005513"/>
    </source>
</evidence>
<keyword evidence="6 11" id="KW-0375">Hydrogen ion transport</keyword>
<dbReference type="GO" id="GO:0005886">
    <property type="term" value="C:plasma membrane"/>
    <property type="evidence" value="ECO:0007669"/>
    <property type="project" value="UniProtKB-SubCell"/>
</dbReference>
<protein>
    <submittedName>
        <fullName evidence="14">ATP synthase CF0 B' subunit</fullName>
    </submittedName>
</protein>
<evidence type="ECO:0000256" key="7">
    <source>
        <dbReference type="ARBA" id="ARBA00022989"/>
    </source>
</evidence>
<organism evidence="14">
    <name type="scientific">Glaucocystis sp. BBH</name>
    <dbReference type="NCBI Taxonomy" id="2023628"/>
    <lineage>
        <taxon>Eukaryota</taxon>
        <taxon>Glaucocystophyceae</taxon>
        <taxon>Glaucocystales</taxon>
        <taxon>Glaucocystaceae</taxon>
        <taxon>Glaucocystis</taxon>
    </lineage>
</organism>
<dbReference type="EMBL" id="MF167424">
    <property type="protein sequence ID" value="ASQ39869.1"/>
    <property type="molecule type" value="Genomic_DNA"/>
</dbReference>
<keyword evidence="11" id="KW-1003">Cell membrane</keyword>
<evidence type="ECO:0000256" key="8">
    <source>
        <dbReference type="ARBA" id="ARBA00023065"/>
    </source>
</evidence>
<name>A0A3G1IVA6_9EUKA</name>
<dbReference type="AlphaFoldDB" id="A0A3G1IVA6"/>
<feature type="coiled-coil region" evidence="13">
    <location>
        <begin position="58"/>
        <end position="136"/>
    </location>
</feature>
<gene>
    <name evidence="11 14" type="primary">atpG</name>
    <name evidence="11" type="synonym">atpF2</name>
</gene>
<feature type="transmembrane region" description="Helical" evidence="11">
    <location>
        <begin position="28"/>
        <end position="47"/>
    </location>
</feature>
<reference evidence="14" key="1">
    <citation type="submission" date="2017-05" db="EMBL/GenBank/DDBJ databases">
        <title>Plastid comparative genomics reveals ancient divergence between Glaucophyte genera.</title>
        <authorList>
            <person name="Figueroa-Martinez F.J."/>
            <person name="Jackson C."/>
            <person name="Reyes-Prieto A."/>
        </authorList>
    </citation>
    <scope>NUCLEOTIDE SEQUENCE</scope>
    <source>
        <strain evidence="14">BBH</strain>
    </source>
</reference>
<dbReference type="GO" id="GO:0046961">
    <property type="term" value="F:proton-transporting ATPase activity, rotational mechanism"/>
    <property type="evidence" value="ECO:0007669"/>
    <property type="project" value="TreeGrafter"/>
</dbReference>
<evidence type="ECO:0000256" key="6">
    <source>
        <dbReference type="ARBA" id="ARBA00022781"/>
    </source>
</evidence>
<dbReference type="HAMAP" id="MF_01398">
    <property type="entry name" value="ATP_synth_b_bprime"/>
    <property type="match status" value="1"/>
</dbReference>
<dbReference type="InterPro" id="IPR050059">
    <property type="entry name" value="ATP_synthase_B_chain"/>
</dbReference>
<dbReference type="CDD" id="cd06503">
    <property type="entry name" value="ATP-synt_Fo_b"/>
    <property type="match status" value="1"/>
</dbReference>
<comment type="function">
    <text evidence="11">Component of the F(0) channel, it forms part of the peripheral stalk, linking F(1) to F(0). The b'-subunit is a diverged and duplicated form of b found in plants and photosynthetic bacteria.</text>
</comment>
<comment type="subunit">
    <text evidence="11">F-type ATPases have 2 components, F(1) - the catalytic core - and F(0) - the membrane proton channel. F(1) has five subunits: alpha(3), beta(3), gamma(1), delta(1), epsilon(1). F(0) has four main subunits: a(1), b(1), b'(1) and c(10-14). The alpha and beta chains form an alternating ring which encloses part of the gamma chain. F(1) is attached to F(0) by a central stalk formed by the gamma and epsilon chains, while a peripheral stalk is formed by the delta, b and b' chains.</text>
</comment>
<evidence type="ECO:0000256" key="5">
    <source>
        <dbReference type="ARBA" id="ARBA00022692"/>
    </source>
</evidence>
<comment type="subcellular location">
    <subcellularLocation>
        <location evidence="11">Cell membrane</location>
        <topology evidence="11">Single-pass membrane protein</topology>
    </subcellularLocation>
    <subcellularLocation>
        <location evidence="1">Membrane</location>
        <topology evidence="1">Single-pass membrane protein</topology>
    </subcellularLocation>
</comment>
<evidence type="ECO:0000256" key="9">
    <source>
        <dbReference type="ARBA" id="ARBA00023136"/>
    </source>
</evidence>
<keyword evidence="3 11" id="KW-0813">Transport</keyword>
<sequence length="163" mass="18929">MLNEIIWLVFQAEASAPEGGLFDFDGTLPVMVVQLFLFMILLKTVFYQPLTKILQERNEYIQANLKEAQNCLQQIEELNQQYDKKIMEARKYSSNLIDTSKVEMQNLRNQKLAEAQLKSENQIKSAAAQLEKQREECLKILDTEIQTFSNKIIEKLLGIRISK</sequence>
<keyword evidence="8 11" id="KW-0406">Ion transport</keyword>
<keyword evidence="14" id="KW-0934">Plastid</keyword>
<evidence type="ECO:0000256" key="12">
    <source>
        <dbReference type="RuleBase" id="RU003848"/>
    </source>
</evidence>
<keyword evidence="5 11" id="KW-0812">Transmembrane</keyword>
<dbReference type="PANTHER" id="PTHR33445:SF2">
    <property type="entry name" value="ATP SYNTHASE SUBUNIT B', CHLOROPLASTIC"/>
    <property type="match status" value="1"/>
</dbReference>